<evidence type="ECO:0000259" key="6">
    <source>
        <dbReference type="Pfam" id="PF07637"/>
    </source>
</evidence>
<dbReference type="InterPro" id="IPR011478">
    <property type="entry name" value="DUF1585"/>
</dbReference>
<dbReference type="EMBL" id="BJXR01000043">
    <property type="protein sequence ID" value="GEN11042.1"/>
    <property type="molecule type" value="Genomic_DNA"/>
</dbReference>
<keyword evidence="1" id="KW-0732">Signal</keyword>
<reference evidence="7 10" key="2">
    <citation type="submission" date="2019-07" db="EMBL/GenBank/DDBJ databases">
        <title>Whole genome shotgun sequence of Myxococcus fulvus NBRC 100333.</title>
        <authorList>
            <person name="Hosoyama A."/>
            <person name="Uohara A."/>
            <person name="Ohji S."/>
            <person name="Ichikawa N."/>
        </authorList>
    </citation>
    <scope>NUCLEOTIDE SEQUENCE [LARGE SCALE GENOMIC DNA]</scope>
    <source>
        <strain evidence="7 10">NBRC 100333</strain>
    </source>
</reference>
<feature type="signal peptide" evidence="1">
    <location>
        <begin position="1"/>
        <end position="25"/>
    </location>
</feature>
<dbReference type="InterPro" id="IPR013039">
    <property type="entry name" value="DUF1588"/>
</dbReference>
<evidence type="ECO:0000259" key="3">
    <source>
        <dbReference type="Pfam" id="PF07626"/>
    </source>
</evidence>
<dbReference type="STRING" id="1334629.MFUL124B02_32105"/>
<keyword evidence="9" id="KW-1185">Reference proteome</keyword>
<feature type="domain" description="DUF1592" evidence="5">
    <location>
        <begin position="197"/>
        <end position="324"/>
    </location>
</feature>
<feature type="domain" description="DUF1587" evidence="3">
    <location>
        <begin position="40"/>
        <end position="99"/>
    </location>
</feature>
<evidence type="ECO:0000313" key="7">
    <source>
        <dbReference type="EMBL" id="GEN11042.1"/>
    </source>
</evidence>
<evidence type="ECO:0000259" key="5">
    <source>
        <dbReference type="Pfam" id="PF07631"/>
    </source>
</evidence>
<dbReference type="InterPro" id="IPR013042">
    <property type="entry name" value="DUF1592"/>
</dbReference>
<dbReference type="InterPro" id="IPR013043">
    <property type="entry name" value="DUF1595"/>
</dbReference>
<evidence type="ECO:0000259" key="2">
    <source>
        <dbReference type="Pfam" id="PF07624"/>
    </source>
</evidence>
<proteinExistence type="predicted"/>
<dbReference type="AlphaFoldDB" id="A0A511TC78"/>
<feature type="chain" id="PRO_5023053236" description="Lipoprotein" evidence="1">
    <location>
        <begin position="26"/>
        <end position="537"/>
    </location>
</feature>
<dbReference type="InterPro" id="IPR013036">
    <property type="entry name" value="DUF1587"/>
</dbReference>
<evidence type="ECO:0000313" key="8">
    <source>
        <dbReference type="EMBL" id="SET40512.1"/>
    </source>
</evidence>
<accession>A0A511TC78</accession>
<evidence type="ECO:0000259" key="4">
    <source>
        <dbReference type="Pfam" id="PF07627"/>
    </source>
</evidence>
<evidence type="ECO:0000256" key="1">
    <source>
        <dbReference type="SAM" id="SignalP"/>
    </source>
</evidence>
<dbReference type="EMBL" id="FOIB01000002">
    <property type="protein sequence ID" value="SET40512.1"/>
    <property type="molecule type" value="Genomic_DNA"/>
</dbReference>
<organism evidence="7 10">
    <name type="scientific">Myxococcus fulvus</name>
    <dbReference type="NCBI Taxonomy" id="33"/>
    <lineage>
        <taxon>Bacteria</taxon>
        <taxon>Pseudomonadati</taxon>
        <taxon>Myxococcota</taxon>
        <taxon>Myxococcia</taxon>
        <taxon>Myxococcales</taxon>
        <taxon>Cystobacterineae</taxon>
        <taxon>Myxococcaceae</taxon>
        <taxon>Myxococcus</taxon>
    </lineage>
</organism>
<dbReference type="PROSITE" id="PS51257">
    <property type="entry name" value="PROKAR_LIPOPROTEIN"/>
    <property type="match status" value="1"/>
</dbReference>
<evidence type="ECO:0000313" key="10">
    <source>
        <dbReference type="Proteomes" id="UP000321514"/>
    </source>
</evidence>
<dbReference type="Pfam" id="PF07627">
    <property type="entry name" value="PSCyt3"/>
    <property type="match status" value="1"/>
</dbReference>
<feature type="domain" description="DUF1588" evidence="4">
    <location>
        <begin position="342"/>
        <end position="439"/>
    </location>
</feature>
<dbReference type="Pfam" id="PF07626">
    <property type="entry name" value="PSD3"/>
    <property type="match status" value="1"/>
</dbReference>
<dbReference type="OrthoDB" id="127185at2"/>
<dbReference type="Proteomes" id="UP000321514">
    <property type="component" value="Unassembled WGS sequence"/>
</dbReference>
<protein>
    <recommendedName>
        <fullName evidence="11">Lipoprotein</fullName>
    </recommendedName>
</protein>
<dbReference type="Pfam" id="PF07637">
    <property type="entry name" value="PSD5"/>
    <property type="match status" value="1"/>
</dbReference>
<dbReference type="Pfam" id="PF07624">
    <property type="entry name" value="PSD2"/>
    <property type="match status" value="1"/>
</dbReference>
<dbReference type="Pfam" id="PF07631">
    <property type="entry name" value="PSD4"/>
    <property type="match status" value="1"/>
</dbReference>
<evidence type="ECO:0000313" key="9">
    <source>
        <dbReference type="Proteomes" id="UP000183760"/>
    </source>
</evidence>
<dbReference type="Proteomes" id="UP000183760">
    <property type="component" value="Unassembled WGS sequence"/>
</dbReference>
<feature type="domain" description="DUF1585" evidence="2">
    <location>
        <begin position="458"/>
        <end position="528"/>
    </location>
</feature>
<comment type="caution">
    <text evidence="7">The sequence shown here is derived from an EMBL/GenBank/DDBJ whole genome shotgun (WGS) entry which is preliminary data.</text>
</comment>
<reference evidence="8 9" key="1">
    <citation type="submission" date="2016-10" db="EMBL/GenBank/DDBJ databases">
        <authorList>
            <person name="Varghese N."/>
            <person name="Submissions S."/>
        </authorList>
    </citation>
    <scope>NUCLEOTIDE SEQUENCE [LARGE SCALE GENOMIC DNA]</scope>
    <source>
        <strain evidence="8 9">DSM 16525</strain>
    </source>
</reference>
<sequence length="537" mass="58458">MRIIRYCLPAALLLVTASCSGNSSGGDPPEVTEAAPARVRRITRAEYDNSVYSIVKNPTPVPMAQLFAPEDTLLGFTTHDRLQVTPLLADQLDSAAERNWGPVAVNNLASEYECAAGKSEEDCARAFIRVLGARAFRRPVVADEEKDLLELWNAVRKDTSPKAAAEYVIQAVLTSASFLYRTELGESGAPANQVVWLTQQEIASSISFAITGAPPDAELTAAAAAGVLKSADVRESHARRLLKTKQSQQYLQRFVIEWLGLSGLESLNKNNQVFPDFSVAFKDSSRRETLTFIDHVLANEEASIKTLLGADYTFADGRMSLFYGTTLTPDGTIGRVPLPANRVGILTHASVLTTYALFDSSSPIRRGKFVLTRLLCREVPPPPPSIIIIPPAVDPTSTTRARFAAHTNNPACAGCHRDLDPIGFGMEDYDGLGKYRTEENGLPVDASGSVVTEDGTHPFTGGAALARFLSESPDVANCVPLQLFRYVMGRDEDTVDARTLEDMRRGFRADPKLKLGDALVALVRSPYFVHRRTTSPE</sequence>
<evidence type="ECO:0008006" key="11">
    <source>
        <dbReference type="Google" id="ProtNLM"/>
    </source>
</evidence>
<dbReference type="RefSeq" id="WP_046715406.1">
    <property type="nucleotide sequence ID" value="NZ_BJXR01000043.1"/>
</dbReference>
<feature type="domain" description="DUF1595" evidence="6">
    <location>
        <begin position="123"/>
        <end position="183"/>
    </location>
</feature>
<name>A0A511TC78_MYXFU</name>
<gene>
    <name evidence="7" type="ORF">MFU01_60790</name>
    <name evidence="8" type="ORF">SAMN05443572_102161</name>
</gene>